<evidence type="ECO:0000313" key="2">
    <source>
        <dbReference type="EMBL" id="CAJ0588265.1"/>
    </source>
</evidence>
<proteinExistence type="predicted"/>
<keyword evidence="3" id="KW-1185">Reference proteome</keyword>
<comment type="caution">
    <text evidence="2">The sequence shown here is derived from an EMBL/GenBank/DDBJ whole genome shotgun (WGS) entry which is preliminary data.</text>
</comment>
<evidence type="ECO:0000256" key="1">
    <source>
        <dbReference type="SAM" id="SignalP"/>
    </source>
</evidence>
<keyword evidence="1" id="KW-0732">Signal</keyword>
<name>A0AA36GJ84_CYLNA</name>
<gene>
    <name evidence="2" type="ORF">CYNAS_LOCUS248</name>
</gene>
<dbReference type="Proteomes" id="UP001176961">
    <property type="component" value="Unassembled WGS sequence"/>
</dbReference>
<evidence type="ECO:0000313" key="3">
    <source>
        <dbReference type="Proteomes" id="UP001176961"/>
    </source>
</evidence>
<accession>A0AA36GJ84</accession>
<organism evidence="2 3">
    <name type="scientific">Cylicocyclus nassatus</name>
    <name type="common">Nematode worm</name>
    <dbReference type="NCBI Taxonomy" id="53992"/>
    <lineage>
        <taxon>Eukaryota</taxon>
        <taxon>Metazoa</taxon>
        <taxon>Ecdysozoa</taxon>
        <taxon>Nematoda</taxon>
        <taxon>Chromadorea</taxon>
        <taxon>Rhabditida</taxon>
        <taxon>Rhabditina</taxon>
        <taxon>Rhabditomorpha</taxon>
        <taxon>Strongyloidea</taxon>
        <taxon>Strongylidae</taxon>
        <taxon>Cylicocyclus</taxon>
    </lineage>
</organism>
<dbReference type="EMBL" id="CATQJL010000001">
    <property type="protein sequence ID" value="CAJ0588265.1"/>
    <property type="molecule type" value="Genomic_DNA"/>
</dbReference>
<dbReference type="AlphaFoldDB" id="A0AA36GJ84"/>
<feature type="chain" id="PRO_5041225204" evidence="1">
    <location>
        <begin position="19"/>
        <end position="73"/>
    </location>
</feature>
<reference evidence="2" key="1">
    <citation type="submission" date="2023-07" db="EMBL/GenBank/DDBJ databases">
        <authorList>
            <consortium name="CYATHOMIX"/>
        </authorList>
    </citation>
    <scope>NUCLEOTIDE SEQUENCE</scope>
    <source>
        <strain evidence="2">N/A</strain>
    </source>
</reference>
<sequence>MNFFVVLILAALCGRIRSRRLCFMVHKRYECHDGKCVTVRLCSPKPYHYRTYDLCKSKCRMTTASTNATETSR</sequence>
<feature type="signal peptide" evidence="1">
    <location>
        <begin position="1"/>
        <end position="18"/>
    </location>
</feature>
<protein>
    <submittedName>
        <fullName evidence="2">Uncharacterized protein</fullName>
    </submittedName>
</protein>